<dbReference type="Pfam" id="PF23357">
    <property type="entry name" value="DUF7088"/>
    <property type="match status" value="1"/>
</dbReference>
<dbReference type="RefSeq" id="WP_151140695.1">
    <property type="nucleotide sequence ID" value="NZ_WAGX01000002.1"/>
</dbReference>
<accession>A0A7V7UI85</accession>
<dbReference type="EMBL" id="WAGX01000002">
    <property type="protein sequence ID" value="KAB1441023.1"/>
    <property type="molecule type" value="Genomic_DNA"/>
</dbReference>
<name>A0A7V7UI85_9FIRM</name>
<dbReference type="Pfam" id="PF09822">
    <property type="entry name" value="ABC_transp_aux"/>
    <property type="match status" value="1"/>
</dbReference>
<keyword evidence="1" id="KW-0472">Membrane</keyword>
<dbReference type="Proteomes" id="UP000461768">
    <property type="component" value="Unassembled WGS sequence"/>
</dbReference>
<sequence length="485" mass="54136">MKHFLNQKKERKEPKLINKKSLRNGSYSMVITAFVLAIVVIMNLVIHNLPSTYTKFDLSDTKLFTISEETKNVVSNMKEDVTLYLIAQTGSEDKTIVTLLDQYKALSSNLSVVYKDPVLYPNFVSAYTSDGLNENSIIVESAKRSKVIDYSSIYQVTTDYSTYEKKTDFDGEGQLTSAIDFVISDNLPIIYTLEGHNEQSLSSELKEAIEKQNITIQSLSLVTNEAVPSDCKSLLIYSPLKDISTEEVEKIKDYLNAGGNAFIVSGYTEDELTNFNQLLAAYGVAKTNEVVFEGDANNYARPYNHYLVPVIESHEITSPLILAKEKILLPYALGITQLETKPETVTIEKLLSSTNASYGKLLTSNTSSTEKEAEDIEGPFDLAVAITNTINENTESKMILATSDYLLDDSANQTVAGGNRDFILNSLKWICEQESTITIHAKSMDSQKLVLNAAQINFWSLIIMILLPLIVIVTGIVIWLKRRKK</sequence>
<feature type="domain" description="ABC-type uncharacterised transport system" evidence="2">
    <location>
        <begin position="193"/>
        <end position="425"/>
    </location>
</feature>
<reference evidence="4 5" key="2">
    <citation type="submission" date="2020-02" db="EMBL/GenBank/DDBJ databases">
        <title>Candidatus Galacturonibacter soehngenii shows hetero-acetogenic catabolism of galacturonic acid but lacks a canonical carbon monoxide dehydrogenase/acetyl-CoA synthase complex.</title>
        <authorList>
            <person name="Diender M."/>
            <person name="Stouten G.R."/>
            <person name="Petersen J.F."/>
            <person name="Nielsen P.H."/>
            <person name="Dueholm M.S."/>
            <person name="Pronk J.T."/>
            <person name="Van Loosdrecht M.C.M."/>
        </authorList>
    </citation>
    <scope>NUCLEOTIDE SEQUENCE [LARGE SCALE GENOMIC DNA]</scope>
    <source>
        <strain evidence="4">GalUA</strain>
    </source>
</reference>
<keyword evidence="1" id="KW-0812">Transmembrane</keyword>
<protein>
    <submittedName>
        <fullName evidence="4">ABC transporter</fullName>
    </submittedName>
</protein>
<dbReference type="OrthoDB" id="9766228at2"/>
<feature type="transmembrane region" description="Helical" evidence="1">
    <location>
        <begin position="458"/>
        <end position="480"/>
    </location>
</feature>
<proteinExistence type="predicted"/>
<reference evidence="4 5" key="1">
    <citation type="submission" date="2019-09" db="EMBL/GenBank/DDBJ databases">
        <authorList>
            <person name="Valk L.C."/>
        </authorList>
    </citation>
    <scope>NUCLEOTIDE SEQUENCE [LARGE SCALE GENOMIC DNA]</scope>
    <source>
        <strain evidence="4">GalUA</strain>
    </source>
</reference>
<evidence type="ECO:0000259" key="3">
    <source>
        <dbReference type="Pfam" id="PF23357"/>
    </source>
</evidence>
<evidence type="ECO:0000313" key="5">
    <source>
        <dbReference type="Proteomes" id="UP000461768"/>
    </source>
</evidence>
<organism evidence="4 5">
    <name type="scientific">Candidatus Galacturonatibacter soehngenii</name>
    <dbReference type="NCBI Taxonomy" id="2307010"/>
    <lineage>
        <taxon>Bacteria</taxon>
        <taxon>Bacillati</taxon>
        <taxon>Bacillota</taxon>
        <taxon>Clostridia</taxon>
        <taxon>Lachnospirales</taxon>
        <taxon>Lachnospiraceae</taxon>
        <taxon>Candidatus Galacturonatibacter</taxon>
    </lineage>
</organism>
<dbReference type="InterPro" id="IPR019196">
    <property type="entry name" value="ABC_transp_unknown"/>
</dbReference>
<evidence type="ECO:0000259" key="2">
    <source>
        <dbReference type="Pfam" id="PF09822"/>
    </source>
</evidence>
<feature type="transmembrane region" description="Helical" evidence="1">
    <location>
        <begin position="21"/>
        <end position="46"/>
    </location>
</feature>
<evidence type="ECO:0000256" key="1">
    <source>
        <dbReference type="SAM" id="Phobius"/>
    </source>
</evidence>
<dbReference type="AlphaFoldDB" id="A0A7V7UI85"/>
<dbReference type="InterPro" id="IPR055396">
    <property type="entry name" value="DUF7088"/>
</dbReference>
<keyword evidence="1" id="KW-1133">Transmembrane helix</keyword>
<gene>
    <name evidence="4" type="ORF">F7O84_00635</name>
</gene>
<feature type="domain" description="DUF7088" evidence="3">
    <location>
        <begin position="61"/>
        <end position="145"/>
    </location>
</feature>
<evidence type="ECO:0000313" key="4">
    <source>
        <dbReference type="EMBL" id="KAB1441023.1"/>
    </source>
</evidence>
<comment type="caution">
    <text evidence="4">The sequence shown here is derived from an EMBL/GenBank/DDBJ whole genome shotgun (WGS) entry which is preliminary data.</text>
</comment>
<keyword evidence="5" id="KW-1185">Reference proteome</keyword>